<feature type="compositionally biased region" description="Polar residues" evidence="7">
    <location>
        <begin position="408"/>
        <end position="418"/>
    </location>
</feature>
<dbReference type="InterPro" id="IPR011051">
    <property type="entry name" value="RmlC_Cupin_sf"/>
</dbReference>
<dbReference type="InterPro" id="IPR028386">
    <property type="entry name" value="CENP-C/Mif2/cnp3"/>
</dbReference>
<dbReference type="PANTHER" id="PTHR16684:SF11">
    <property type="entry name" value="CENTROMERE PROTEIN C"/>
    <property type="match status" value="1"/>
</dbReference>
<dbReference type="AlphaFoldDB" id="A0AA39X2W5"/>
<dbReference type="GO" id="GO:0019237">
    <property type="term" value="F:centromeric DNA binding"/>
    <property type="evidence" value="ECO:0007669"/>
    <property type="project" value="InterPro"/>
</dbReference>
<organism evidence="10 11">
    <name type="scientific">Immersiella caudata</name>
    <dbReference type="NCBI Taxonomy" id="314043"/>
    <lineage>
        <taxon>Eukaryota</taxon>
        <taxon>Fungi</taxon>
        <taxon>Dikarya</taxon>
        <taxon>Ascomycota</taxon>
        <taxon>Pezizomycotina</taxon>
        <taxon>Sordariomycetes</taxon>
        <taxon>Sordariomycetidae</taxon>
        <taxon>Sordariales</taxon>
        <taxon>Lasiosphaeriaceae</taxon>
        <taxon>Immersiella</taxon>
    </lineage>
</organism>
<feature type="compositionally biased region" description="Low complexity" evidence="7">
    <location>
        <begin position="271"/>
        <end position="295"/>
    </location>
</feature>
<keyword evidence="11" id="KW-1185">Reference proteome</keyword>
<evidence type="ECO:0000259" key="9">
    <source>
        <dbReference type="Pfam" id="PF15624"/>
    </source>
</evidence>
<feature type="compositionally biased region" description="Acidic residues" evidence="7">
    <location>
        <begin position="194"/>
        <end position="203"/>
    </location>
</feature>
<evidence type="ECO:0000256" key="4">
    <source>
        <dbReference type="ARBA" id="ARBA00023242"/>
    </source>
</evidence>
<feature type="compositionally biased region" description="Acidic residues" evidence="7">
    <location>
        <begin position="303"/>
        <end position="334"/>
    </location>
</feature>
<keyword evidence="4" id="KW-0539">Nucleus</keyword>
<feature type="region of interest" description="Disordered" evidence="7">
    <location>
        <begin position="716"/>
        <end position="751"/>
    </location>
</feature>
<feature type="compositionally biased region" description="Acidic residues" evidence="7">
    <location>
        <begin position="58"/>
        <end position="74"/>
    </location>
</feature>
<reference evidence="10" key="1">
    <citation type="submission" date="2023-06" db="EMBL/GenBank/DDBJ databases">
        <title>Genome-scale phylogeny and comparative genomics of the fungal order Sordariales.</title>
        <authorList>
            <consortium name="Lawrence Berkeley National Laboratory"/>
            <person name="Hensen N."/>
            <person name="Bonometti L."/>
            <person name="Westerberg I."/>
            <person name="Brannstrom I.O."/>
            <person name="Guillou S."/>
            <person name="Cros-Aarteil S."/>
            <person name="Calhoun S."/>
            <person name="Haridas S."/>
            <person name="Kuo A."/>
            <person name="Mondo S."/>
            <person name="Pangilinan J."/>
            <person name="Riley R."/>
            <person name="Labutti K."/>
            <person name="Andreopoulos B."/>
            <person name="Lipzen A."/>
            <person name="Chen C."/>
            <person name="Yanf M."/>
            <person name="Daum C."/>
            <person name="Ng V."/>
            <person name="Clum A."/>
            <person name="Steindorff A."/>
            <person name="Ohm R."/>
            <person name="Martin F."/>
            <person name="Silar P."/>
            <person name="Natvig D."/>
            <person name="Lalanne C."/>
            <person name="Gautier V."/>
            <person name="Ament-Velasquez S.L."/>
            <person name="Kruys A."/>
            <person name="Hutchinson M.I."/>
            <person name="Powell A.J."/>
            <person name="Barry K."/>
            <person name="Miller A.N."/>
            <person name="Grigoriev I.V."/>
            <person name="Debuchy R."/>
            <person name="Gladieux P."/>
            <person name="Thoren M.H."/>
            <person name="Johannesson H."/>
        </authorList>
    </citation>
    <scope>NUCLEOTIDE SEQUENCE</scope>
    <source>
        <strain evidence="10">CBS 606.72</strain>
    </source>
</reference>
<dbReference type="FunFam" id="2.60.120.10:FF:000033">
    <property type="entry name" value="Centromere protein C 1"/>
    <property type="match status" value="1"/>
</dbReference>
<keyword evidence="3" id="KW-0238">DNA-binding</keyword>
<evidence type="ECO:0000256" key="5">
    <source>
        <dbReference type="ARBA" id="ARBA00057947"/>
    </source>
</evidence>
<dbReference type="GO" id="GO:0005634">
    <property type="term" value="C:nucleus"/>
    <property type="evidence" value="ECO:0007669"/>
    <property type="project" value="UniProtKB-SubCell"/>
</dbReference>
<dbReference type="GO" id="GO:0000776">
    <property type="term" value="C:kinetochore"/>
    <property type="evidence" value="ECO:0007669"/>
    <property type="project" value="InterPro"/>
</dbReference>
<dbReference type="Pfam" id="PF11699">
    <property type="entry name" value="CENP-C_C"/>
    <property type="match status" value="1"/>
</dbReference>
<evidence type="ECO:0000256" key="3">
    <source>
        <dbReference type="ARBA" id="ARBA00023125"/>
    </source>
</evidence>
<evidence type="ECO:0000256" key="2">
    <source>
        <dbReference type="ARBA" id="ARBA00010291"/>
    </source>
</evidence>
<comment type="function">
    <text evidence="5">Component of the kinetochore, a multiprotein complex that assembles on centromeric DNA and attaches chromosomes to spindle microtubules, mediating chromosome segregation and sister chromatid segregation during meiosis and mitosis. Component of the inner kinetochore constitutive centromere-associated network (CCAN), which serves as a structural platform for outer kinetochore assembly.</text>
</comment>
<dbReference type="Pfam" id="PF15624">
    <property type="entry name" value="Mif2_N"/>
    <property type="match status" value="1"/>
</dbReference>
<dbReference type="SUPFAM" id="SSF51182">
    <property type="entry name" value="RmlC-like cupins"/>
    <property type="match status" value="1"/>
</dbReference>
<feature type="compositionally biased region" description="Basic residues" evidence="7">
    <location>
        <begin position="340"/>
        <end position="349"/>
    </location>
</feature>
<feature type="compositionally biased region" description="Acidic residues" evidence="7">
    <location>
        <begin position="725"/>
        <end position="751"/>
    </location>
</feature>
<dbReference type="GO" id="GO:0051455">
    <property type="term" value="P:spindle attachment to meiosis I kinetochore"/>
    <property type="evidence" value="ECO:0007669"/>
    <property type="project" value="TreeGrafter"/>
</dbReference>
<feature type="compositionally biased region" description="Low complexity" evidence="7">
    <location>
        <begin position="125"/>
        <end position="138"/>
    </location>
</feature>
<dbReference type="InterPro" id="IPR025974">
    <property type="entry name" value="Mif2/CENP-C_cupin"/>
</dbReference>
<proteinExistence type="inferred from homology"/>
<evidence type="ECO:0000256" key="1">
    <source>
        <dbReference type="ARBA" id="ARBA00004123"/>
    </source>
</evidence>
<gene>
    <name evidence="10" type="ORF">B0T14DRAFT_561929</name>
</gene>
<dbReference type="PANTHER" id="PTHR16684">
    <property type="entry name" value="CENTROMERE PROTEIN C"/>
    <property type="match status" value="1"/>
</dbReference>
<feature type="region of interest" description="Disordered" evidence="7">
    <location>
        <begin position="26"/>
        <end position="495"/>
    </location>
</feature>
<dbReference type="EMBL" id="JAULSU010000002">
    <property type="protein sequence ID" value="KAK0625977.1"/>
    <property type="molecule type" value="Genomic_DNA"/>
</dbReference>
<name>A0AA39X2W5_9PEZI</name>
<dbReference type="InterPro" id="IPR028929">
    <property type="entry name" value="Mif2_N"/>
</dbReference>
<dbReference type="Proteomes" id="UP001175000">
    <property type="component" value="Unassembled WGS sequence"/>
</dbReference>
<dbReference type="GO" id="GO:0051382">
    <property type="term" value="P:kinetochore assembly"/>
    <property type="evidence" value="ECO:0007669"/>
    <property type="project" value="InterPro"/>
</dbReference>
<dbReference type="InterPro" id="IPR014710">
    <property type="entry name" value="RmlC-like_jellyroll"/>
</dbReference>
<feature type="compositionally biased region" description="Polar residues" evidence="7">
    <location>
        <begin position="474"/>
        <end position="490"/>
    </location>
</feature>
<feature type="domain" description="Mif2 N-terminal" evidence="9">
    <location>
        <begin position="18"/>
        <end position="147"/>
    </location>
</feature>
<evidence type="ECO:0000256" key="6">
    <source>
        <dbReference type="ARBA" id="ARBA00075033"/>
    </source>
</evidence>
<dbReference type="Gene3D" id="2.60.120.10">
    <property type="entry name" value="Jelly Rolls"/>
    <property type="match status" value="1"/>
</dbReference>
<feature type="compositionally biased region" description="Low complexity" evidence="7">
    <location>
        <begin position="96"/>
        <end position="107"/>
    </location>
</feature>
<evidence type="ECO:0000256" key="7">
    <source>
        <dbReference type="SAM" id="MobiDB-lite"/>
    </source>
</evidence>
<dbReference type="CDD" id="cd06993">
    <property type="entry name" value="cupin_CENP-C_C"/>
    <property type="match status" value="1"/>
</dbReference>
<feature type="compositionally biased region" description="Basic residues" evidence="7">
    <location>
        <begin position="540"/>
        <end position="559"/>
    </location>
</feature>
<dbReference type="GO" id="GO:0051315">
    <property type="term" value="P:attachment of mitotic spindle microtubules to kinetochore"/>
    <property type="evidence" value="ECO:0007669"/>
    <property type="project" value="TreeGrafter"/>
</dbReference>
<protein>
    <recommendedName>
        <fullName evidence="6">CENP-C homolog</fullName>
    </recommendedName>
</protein>
<evidence type="ECO:0000313" key="11">
    <source>
        <dbReference type="Proteomes" id="UP001175000"/>
    </source>
</evidence>
<evidence type="ECO:0000313" key="10">
    <source>
        <dbReference type="EMBL" id="KAK0625977.1"/>
    </source>
</evidence>
<evidence type="ECO:0000259" key="8">
    <source>
        <dbReference type="Pfam" id="PF11699"/>
    </source>
</evidence>
<sequence length="751" mass="82640">MPPRPSQMRRTLGPQEHIYELGVAGRKTGITLPDSGIRDEHGMEPLGGLFSPDKTAQMDEDGEEGESDENDTGEAMDITTTSGIGPAALLNGHGNRLPMPLPRSRSPVKTSLNSPAQRNRLLARSSHSSSPQESSSQPTNPKRRLDFKSLDANGPRSSSQPILGKNIPKLSALNGSARGVTNGYHSQPSYRQEDSEEEEEERADEQQPHWDDHEEADVVDNFVEESMAMLEAEPGASPEPEEHASESSAEEESTHATAANQKPGPKLSQRGGPKARAGKASAAAKLSKPSPVAKAPKNRRVMEEEEESEAHDESAEEEHDQEDEAVVSEEEEGEVVAPKPRGKAAKRKAPTPEPEPRPRKRRSLDQVEEAEQEDASRQKKRQRGEGPPAPAPKARGRPKKVTGPANEEPNQPRASTSKKAGKAPVAEKAEKGKRGRKRKSSINPGDVSQVIVPRGPPLPRSRGLMINRRELPGDSNSMIRTRSGRTSTKPTAFWKNERIVYETEEATNDAFFGSKPSKFVLPSIKEVVRYDEPEPVYPTKSRKGKRGAPAKGRGRRGKSRGGYDSDDDDGPPVDPWENRPGTIEGNVICWLPEHELDPPAQDDFVDIEPRQLALSSAAVQTQPVKDATFRYAKILSEGFFNCGVVDLPPGAEKRPKNSRKMFMTFFVHTGRVLVTVNETSFRISKGGMWFVPRGNYYSIENDYDRPARIFFSQGCEMAPPPIPSVEEEPAEEGDEEGEGDEEDEDEDEEEE</sequence>
<feature type="region of interest" description="Disordered" evidence="7">
    <location>
        <begin position="535"/>
        <end position="579"/>
    </location>
</feature>
<comment type="subcellular location">
    <subcellularLocation>
        <location evidence="1">Nucleus</location>
    </subcellularLocation>
</comment>
<accession>A0AA39X2W5</accession>
<comment type="caution">
    <text evidence="10">The sequence shown here is derived from an EMBL/GenBank/DDBJ whole genome shotgun (WGS) entry which is preliminary data.</text>
</comment>
<feature type="domain" description="Mif2/CENP-C cupin" evidence="8">
    <location>
        <begin position="629"/>
        <end position="713"/>
    </location>
</feature>
<comment type="similarity">
    <text evidence="2">Belongs to the CENP-C/MIF2 family.</text>
</comment>
<feature type="compositionally biased region" description="Polar residues" evidence="7">
    <location>
        <begin position="108"/>
        <end position="117"/>
    </location>
</feature>